<dbReference type="EMBL" id="CAFBMR010000055">
    <property type="protein sequence ID" value="CAB4918865.1"/>
    <property type="molecule type" value="Genomic_DNA"/>
</dbReference>
<dbReference type="SUPFAM" id="SSF88946">
    <property type="entry name" value="Sigma2 domain of RNA polymerase sigma factors"/>
    <property type="match status" value="1"/>
</dbReference>
<organism evidence="8">
    <name type="scientific">freshwater metagenome</name>
    <dbReference type="NCBI Taxonomy" id="449393"/>
    <lineage>
        <taxon>unclassified sequences</taxon>
        <taxon>metagenomes</taxon>
        <taxon>ecological metagenomes</taxon>
    </lineage>
</organism>
<dbReference type="InterPro" id="IPR039425">
    <property type="entry name" value="RNA_pol_sigma-70-like"/>
</dbReference>
<keyword evidence="3" id="KW-0731">Sigma factor</keyword>
<evidence type="ECO:0000259" key="7">
    <source>
        <dbReference type="Pfam" id="PF08281"/>
    </source>
</evidence>
<dbReference type="GO" id="GO:0016987">
    <property type="term" value="F:sigma factor activity"/>
    <property type="evidence" value="ECO:0007669"/>
    <property type="project" value="UniProtKB-KW"/>
</dbReference>
<dbReference type="InterPro" id="IPR013249">
    <property type="entry name" value="RNA_pol_sigma70_r4_t2"/>
</dbReference>
<keyword evidence="4" id="KW-0238">DNA-binding</keyword>
<dbReference type="NCBIfam" id="TIGR02937">
    <property type="entry name" value="sigma70-ECF"/>
    <property type="match status" value="1"/>
</dbReference>
<gene>
    <name evidence="8" type="ORF">UFOPK3610_01288</name>
</gene>
<evidence type="ECO:0000256" key="1">
    <source>
        <dbReference type="ARBA" id="ARBA00010641"/>
    </source>
</evidence>
<dbReference type="PANTHER" id="PTHR43133:SF50">
    <property type="entry name" value="ECF RNA POLYMERASE SIGMA FACTOR SIGM"/>
    <property type="match status" value="1"/>
</dbReference>
<dbReference type="SUPFAM" id="SSF88659">
    <property type="entry name" value="Sigma3 and sigma4 domains of RNA polymerase sigma factors"/>
    <property type="match status" value="1"/>
</dbReference>
<dbReference type="NCBIfam" id="NF007225">
    <property type="entry name" value="PRK09643.1"/>
    <property type="match status" value="1"/>
</dbReference>
<dbReference type="InterPro" id="IPR036388">
    <property type="entry name" value="WH-like_DNA-bd_sf"/>
</dbReference>
<dbReference type="InterPro" id="IPR013325">
    <property type="entry name" value="RNA_pol_sigma_r2"/>
</dbReference>
<dbReference type="GO" id="GO:0003677">
    <property type="term" value="F:DNA binding"/>
    <property type="evidence" value="ECO:0007669"/>
    <property type="project" value="UniProtKB-KW"/>
</dbReference>
<comment type="similarity">
    <text evidence="1">Belongs to the sigma-70 factor family. ECF subfamily.</text>
</comment>
<evidence type="ECO:0000313" key="8">
    <source>
        <dbReference type="EMBL" id="CAB4918865.1"/>
    </source>
</evidence>
<dbReference type="Gene3D" id="1.10.1740.10">
    <property type="match status" value="1"/>
</dbReference>
<evidence type="ECO:0000256" key="4">
    <source>
        <dbReference type="ARBA" id="ARBA00023125"/>
    </source>
</evidence>
<dbReference type="InterPro" id="IPR007627">
    <property type="entry name" value="RNA_pol_sigma70_r2"/>
</dbReference>
<reference evidence="8" key="1">
    <citation type="submission" date="2020-05" db="EMBL/GenBank/DDBJ databases">
        <authorList>
            <person name="Chiriac C."/>
            <person name="Salcher M."/>
            <person name="Ghai R."/>
            <person name="Kavagutti S V."/>
        </authorList>
    </citation>
    <scope>NUCLEOTIDE SEQUENCE</scope>
</reference>
<dbReference type="AlphaFoldDB" id="A0A6J7HRG8"/>
<dbReference type="GO" id="GO:0006352">
    <property type="term" value="P:DNA-templated transcription initiation"/>
    <property type="evidence" value="ECO:0007669"/>
    <property type="project" value="InterPro"/>
</dbReference>
<dbReference type="Gene3D" id="1.10.10.10">
    <property type="entry name" value="Winged helix-like DNA-binding domain superfamily/Winged helix DNA-binding domain"/>
    <property type="match status" value="1"/>
</dbReference>
<feature type="domain" description="RNA polymerase sigma-70 region 2" evidence="6">
    <location>
        <begin position="26"/>
        <end position="92"/>
    </location>
</feature>
<evidence type="ECO:0000256" key="2">
    <source>
        <dbReference type="ARBA" id="ARBA00023015"/>
    </source>
</evidence>
<evidence type="ECO:0000256" key="3">
    <source>
        <dbReference type="ARBA" id="ARBA00023082"/>
    </source>
</evidence>
<feature type="domain" description="RNA polymerase sigma factor 70 region 4 type 2" evidence="7">
    <location>
        <begin position="134"/>
        <end position="186"/>
    </location>
</feature>
<accession>A0A6J7HRG8</accession>
<proteinExistence type="inferred from homology"/>
<sequence>MATDERSDAELLAAHVDGDPLAFTELVRRHKDRLWSVALRTVGDPEEASDALQDALISAYRRAETFRGDSAVTTWLHRIVVNAALDRMRRRAVRPWVPLPNEGDGEGVGDRSLLADRRALTDPHDAMAARELSLEIEQALAMLPPDQRAAIVLVDIEGWSVDEAAGMLQCPSGTVKSRCFRGRAKLAQTLAHLRNPDSDRIVTLHDDLGGE</sequence>
<protein>
    <submittedName>
        <fullName evidence="8">Unannotated protein</fullName>
    </submittedName>
</protein>
<dbReference type="Pfam" id="PF04542">
    <property type="entry name" value="Sigma70_r2"/>
    <property type="match status" value="1"/>
</dbReference>
<dbReference type="Pfam" id="PF08281">
    <property type="entry name" value="Sigma70_r4_2"/>
    <property type="match status" value="1"/>
</dbReference>
<evidence type="ECO:0000259" key="6">
    <source>
        <dbReference type="Pfam" id="PF04542"/>
    </source>
</evidence>
<evidence type="ECO:0000256" key="5">
    <source>
        <dbReference type="ARBA" id="ARBA00023163"/>
    </source>
</evidence>
<keyword evidence="2" id="KW-0805">Transcription regulation</keyword>
<dbReference type="CDD" id="cd06171">
    <property type="entry name" value="Sigma70_r4"/>
    <property type="match status" value="1"/>
</dbReference>
<name>A0A6J7HRG8_9ZZZZ</name>
<dbReference type="PANTHER" id="PTHR43133">
    <property type="entry name" value="RNA POLYMERASE ECF-TYPE SIGMA FACTO"/>
    <property type="match status" value="1"/>
</dbReference>
<keyword evidence="5" id="KW-0804">Transcription</keyword>
<dbReference type="InterPro" id="IPR013324">
    <property type="entry name" value="RNA_pol_sigma_r3/r4-like"/>
</dbReference>
<dbReference type="InterPro" id="IPR014284">
    <property type="entry name" value="RNA_pol_sigma-70_dom"/>
</dbReference>